<name>A0A1H2TAZ1_9FIRM</name>
<evidence type="ECO:0000313" key="1">
    <source>
        <dbReference type="EMBL" id="SDW40927.1"/>
    </source>
</evidence>
<organism evidence="1 2">
    <name type="scientific">Tepidimicrobium xylanilyticum</name>
    <dbReference type="NCBI Taxonomy" id="1123352"/>
    <lineage>
        <taxon>Bacteria</taxon>
        <taxon>Bacillati</taxon>
        <taxon>Bacillota</taxon>
        <taxon>Tissierellia</taxon>
        <taxon>Tissierellales</taxon>
        <taxon>Tepidimicrobiaceae</taxon>
        <taxon>Tepidimicrobium</taxon>
    </lineage>
</organism>
<accession>A0A1H2TAZ1</accession>
<dbReference type="EMBL" id="FNNG01000002">
    <property type="protein sequence ID" value="SDW40927.1"/>
    <property type="molecule type" value="Genomic_DNA"/>
</dbReference>
<sequence length="65" mass="7639">MQFYLNKFQMLNTLKILKETDKETGNKNIENYNTKEAELSENIEGKHFHTQKLKGIVILASIIRK</sequence>
<keyword evidence="2" id="KW-1185">Reference proteome</keyword>
<reference evidence="1 2" key="1">
    <citation type="submission" date="2016-10" db="EMBL/GenBank/DDBJ databases">
        <authorList>
            <person name="de Groot N.N."/>
        </authorList>
    </citation>
    <scope>NUCLEOTIDE SEQUENCE [LARGE SCALE GENOMIC DNA]</scope>
    <source>
        <strain evidence="1 2">DSM 23310</strain>
    </source>
</reference>
<proteinExistence type="predicted"/>
<dbReference type="AlphaFoldDB" id="A0A1H2TAZ1"/>
<protein>
    <submittedName>
        <fullName evidence="1">Uncharacterized protein</fullName>
    </submittedName>
</protein>
<dbReference type="Proteomes" id="UP000198828">
    <property type="component" value="Unassembled WGS sequence"/>
</dbReference>
<evidence type="ECO:0000313" key="2">
    <source>
        <dbReference type="Proteomes" id="UP000198828"/>
    </source>
</evidence>
<gene>
    <name evidence="1" type="ORF">SAMN05660923_00668</name>
</gene>